<feature type="transmembrane region" description="Helical" evidence="7">
    <location>
        <begin position="34"/>
        <end position="67"/>
    </location>
</feature>
<comment type="subcellular location">
    <subcellularLocation>
        <location evidence="7">Cell inner membrane</location>
        <topology evidence="7">Multi-pass membrane protein</topology>
    </subcellularLocation>
    <subcellularLocation>
        <location evidence="1">Cell membrane</location>
        <topology evidence="1">Multi-pass membrane protein</topology>
    </subcellularLocation>
</comment>
<keyword evidence="7" id="KW-0997">Cell inner membrane</keyword>
<dbReference type="Proteomes" id="UP001262410">
    <property type="component" value="Unassembled WGS sequence"/>
</dbReference>
<feature type="domain" description="MgtC/SapB/SrpB/YhiD N-terminal" evidence="8">
    <location>
        <begin position="2"/>
        <end position="72"/>
    </location>
</feature>
<comment type="similarity">
    <text evidence="2 7">Belongs to the MgtC/SapB family.</text>
</comment>
<keyword evidence="5 7" id="KW-1133">Transmembrane helix</keyword>
<sequence>MRLPLGVLSGMGFIGGGAILRRGDMVVGVTTAATLWFVTMMGLCFGAGSIGLGLAALGLGIATLWLLKWVEAWMRQERQAQLALTLADPDVDIPALQDRLKAAGFRIAALTVQHAVEPPCSTLRFDLCWTDRIADKGPPPKIRALRDLPGLVGLEWRCQ</sequence>
<protein>
    <recommendedName>
        <fullName evidence="7">Protein MgtC</fullName>
    </recommendedName>
</protein>
<keyword evidence="4 7" id="KW-0812">Transmembrane</keyword>
<evidence type="ECO:0000256" key="7">
    <source>
        <dbReference type="RuleBase" id="RU365041"/>
    </source>
</evidence>
<dbReference type="EMBL" id="JAVDPW010000005">
    <property type="protein sequence ID" value="MDR6290800.1"/>
    <property type="molecule type" value="Genomic_DNA"/>
</dbReference>
<comment type="caution">
    <text evidence="7">Lacks conserved residue(s) required for the propagation of feature annotation.</text>
</comment>
<keyword evidence="6 7" id="KW-0472">Membrane</keyword>
<evidence type="ECO:0000256" key="3">
    <source>
        <dbReference type="ARBA" id="ARBA00022475"/>
    </source>
</evidence>
<evidence type="ECO:0000256" key="1">
    <source>
        <dbReference type="ARBA" id="ARBA00004651"/>
    </source>
</evidence>
<dbReference type="InterPro" id="IPR049177">
    <property type="entry name" value="MgtC_SapB_SrpB_YhiD_N"/>
</dbReference>
<gene>
    <name evidence="9" type="ORF">E9232_003326</name>
</gene>
<evidence type="ECO:0000256" key="2">
    <source>
        <dbReference type="ARBA" id="ARBA00009298"/>
    </source>
</evidence>
<dbReference type="Pfam" id="PF02308">
    <property type="entry name" value="MgtC"/>
    <property type="match status" value="1"/>
</dbReference>
<reference evidence="9 10" key="1">
    <citation type="submission" date="2023-07" db="EMBL/GenBank/DDBJ databases">
        <title>Sorghum-associated microbial communities from plants grown in Nebraska, USA.</title>
        <authorList>
            <person name="Schachtman D."/>
        </authorList>
    </citation>
    <scope>NUCLEOTIDE SEQUENCE [LARGE SCALE GENOMIC DNA]</scope>
    <source>
        <strain evidence="9 10">584</strain>
    </source>
</reference>
<evidence type="ECO:0000256" key="6">
    <source>
        <dbReference type="ARBA" id="ARBA00023136"/>
    </source>
</evidence>
<evidence type="ECO:0000256" key="5">
    <source>
        <dbReference type="ARBA" id="ARBA00022989"/>
    </source>
</evidence>
<evidence type="ECO:0000313" key="10">
    <source>
        <dbReference type="Proteomes" id="UP001262410"/>
    </source>
</evidence>
<dbReference type="InterPro" id="IPR003416">
    <property type="entry name" value="MgtC/SapB/SrpB/YhiD_fam"/>
</dbReference>
<dbReference type="PANTHER" id="PTHR33778">
    <property type="entry name" value="PROTEIN MGTC"/>
    <property type="match status" value="1"/>
</dbReference>
<organism evidence="9 10">
    <name type="scientific">Inquilinus ginsengisoli</name>
    <dbReference type="NCBI Taxonomy" id="363840"/>
    <lineage>
        <taxon>Bacteria</taxon>
        <taxon>Pseudomonadati</taxon>
        <taxon>Pseudomonadota</taxon>
        <taxon>Alphaproteobacteria</taxon>
        <taxon>Rhodospirillales</taxon>
        <taxon>Rhodospirillaceae</taxon>
        <taxon>Inquilinus</taxon>
    </lineage>
</organism>
<comment type="caution">
    <text evidence="9">The sequence shown here is derived from an EMBL/GenBank/DDBJ whole genome shotgun (WGS) entry which is preliminary data.</text>
</comment>
<dbReference type="PANTHER" id="PTHR33778:SF1">
    <property type="entry name" value="MAGNESIUM TRANSPORTER YHID-RELATED"/>
    <property type="match status" value="1"/>
</dbReference>
<evidence type="ECO:0000259" key="8">
    <source>
        <dbReference type="Pfam" id="PF02308"/>
    </source>
</evidence>
<keyword evidence="10" id="KW-1185">Reference proteome</keyword>
<proteinExistence type="inferred from homology"/>
<accession>A0ABU1JQA8</accession>
<evidence type="ECO:0000256" key="4">
    <source>
        <dbReference type="ARBA" id="ARBA00022692"/>
    </source>
</evidence>
<evidence type="ECO:0000313" key="9">
    <source>
        <dbReference type="EMBL" id="MDR6290800.1"/>
    </source>
</evidence>
<keyword evidence="3" id="KW-1003">Cell membrane</keyword>
<name>A0ABU1JQA8_9PROT</name>